<keyword evidence="1" id="KW-0812">Transmembrane</keyword>
<keyword evidence="3" id="KW-1185">Reference proteome</keyword>
<comment type="caution">
    <text evidence="2">The sequence shown here is derived from an EMBL/GenBank/DDBJ whole genome shotgun (WGS) entry which is preliminary data.</text>
</comment>
<keyword evidence="1" id="KW-1133">Transmembrane helix</keyword>
<keyword evidence="1" id="KW-0472">Membrane</keyword>
<organism evidence="2 3">
    <name type="scientific">Yersinia aldovae</name>
    <dbReference type="NCBI Taxonomy" id="29483"/>
    <lineage>
        <taxon>Bacteria</taxon>
        <taxon>Pseudomonadati</taxon>
        <taxon>Pseudomonadota</taxon>
        <taxon>Gammaproteobacteria</taxon>
        <taxon>Enterobacterales</taxon>
        <taxon>Yersiniaceae</taxon>
        <taxon>Yersinia</taxon>
    </lineage>
</organism>
<dbReference type="EMBL" id="CQEH01000001">
    <property type="protein sequence ID" value="CNK47427.1"/>
    <property type="molecule type" value="Genomic_DNA"/>
</dbReference>
<evidence type="ECO:0000313" key="2">
    <source>
        <dbReference type="EMBL" id="CNK47427.1"/>
    </source>
</evidence>
<proteinExistence type="predicted"/>
<evidence type="ECO:0000313" key="3">
    <source>
        <dbReference type="Proteomes" id="UP000038647"/>
    </source>
</evidence>
<accession>A0ABM9SPF2</accession>
<feature type="transmembrane region" description="Helical" evidence="1">
    <location>
        <begin position="31"/>
        <end position="52"/>
    </location>
</feature>
<sequence>MILKNNLYPSYFKLHVRWLLSFTRIIDWRQLIGTLSFAAFLQLELFRVYILFINKMLATGTLITEFKSHEQKTFHCVSPAKLASR</sequence>
<reference evidence="2 3" key="1">
    <citation type="submission" date="2015-03" db="EMBL/GenBank/DDBJ databases">
        <authorList>
            <consortium name="Pathogen Informatics"/>
            <person name="Murphy D."/>
        </authorList>
    </citation>
    <scope>NUCLEOTIDE SEQUENCE [LARGE SCALE GENOMIC DNA]</scope>
    <source>
        <strain evidence="2 3">IP08791</strain>
    </source>
</reference>
<gene>
    <name evidence="2" type="ORF">ERS137966_00344</name>
</gene>
<evidence type="ECO:0000256" key="1">
    <source>
        <dbReference type="SAM" id="Phobius"/>
    </source>
</evidence>
<protein>
    <submittedName>
        <fullName evidence="2">LysE family transporter</fullName>
    </submittedName>
</protein>
<name>A0ABM9SPF2_YERAL</name>
<dbReference type="Proteomes" id="UP000038647">
    <property type="component" value="Unassembled WGS sequence"/>
</dbReference>